<organism evidence="2 3">
    <name type="scientific">Amycolatopsis carbonis</name>
    <dbReference type="NCBI Taxonomy" id="715471"/>
    <lineage>
        <taxon>Bacteria</taxon>
        <taxon>Bacillati</taxon>
        <taxon>Actinomycetota</taxon>
        <taxon>Actinomycetes</taxon>
        <taxon>Pseudonocardiales</taxon>
        <taxon>Pseudonocardiaceae</taxon>
        <taxon>Amycolatopsis</taxon>
    </lineage>
</organism>
<name>A0A9Y2MQ85_9PSEU</name>
<evidence type="ECO:0000313" key="3">
    <source>
        <dbReference type="Proteomes" id="UP001236014"/>
    </source>
</evidence>
<evidence type="ECO:0000256" key="1">
    <source>
        <dbReference type="SAM" id="SignalP"/>
    </source>
</evidence>
<evidence type="ECO:0000313" key="2">
    <source>
        <dbReference type="EMBL" id="WIX76945.1"/>
    </source>
</evidence>
<dbReference type="AlphaFoldDB" id="A0A9Y2MQ85"/>
<keyword evidence="3" id="KW-1185">Reference proteome</keyword>
<feature type="chain" id="PRO_5040773115" evidence="1">
    <location>
        <begin position="31"/>
        <end position="128"/>
    </location>
</feature>
<dbReference type="KEGG" id="acab:QRX50_36825"/>
<dbReference type="Proteomes" id="UP001236014">
    <property type="component" value="Chromosome"/>
</dbReference>
<reference evidence="2 3" key="1">
    <citation type="submission" date="2023-06" db="EMBL/GenBank/DDBJ databases">
        <authorList>
            <person name="Oyuntsetseg B."/>
            <person name="Kim S.B."/>
        </authorList>
    </citation>
    <scope>NUCLEOTIDE SEQUENCE [LARGE SCALE GENOMIC DNA]</scope>
    <source>
        <strain evidence="2 3">2-15</strain>
    </source>
</reference>
<feature type="signal peptide" evidence="1">
    <location>
        <begin position="1"/>
        <end position="30"/>
    </location>
</feature>
<protein>
    <submittedName>
        <fullName evidence="2">Uncharacterized protein</fullName>
    </submittedName>
</protein>
<sequence>MRFFTMGRTCGAALAAAVVAPLCLTSAAEAEPNDATTQVLAMTQQYLQDRADRVTDSHPVGFAASALTSAASTSQFSARMAAETTSLDRLRTTIAGTHADYRNAVVNLANPAVTVAGNTARVTVEERT</sequence>
<dbReference type="EMBL" id="CP127294">
    <property type="protein sequence ID" value="WIX76945.1"/>
    <property type="molecule type" value="Genomic_DNA"/>
</dbReference>
<proteinExistence type="predicted"/>
<accession>A0A9Y2MQ85</accession>
<dbReference type="RefSeq" id="WP_285967691.1">
    <property type="nucleotide sequence ID" value="NZ_CP127294.1"/>
</dbReference>
<keyword evidence="1" id="KW-0732">Signal</keyword>
<gene>
    <name evidence="2" type="ORF">QRX50_36825</name>
</gene>